<evidence type="ECO:0000313" key="7">
    <source>
        <dbReference type="EMBL" id="PPQ95784.1"/>
    </source>
</evidence>
<organism evidence="7 8">
    <name type="scientific">Gymnopilus dilepis</name>
    <dbReference type="NCBI Taxonomy" id="231916"/>
    <lineage>
        <taxon>Eukaryota</taxon>
        <taxon>Fungi</taxon>
        <taxon>Dikarya</taxon>
        <taxon>Basidiomycota</taxon>
        <taxon>Agaricomycotina</taxon>
        <taxon>Agaricomycetes</taxon>
        <taxon>Agaricomycetidae</taxon>
        <taxon>Agaricales</taxon>
        <taxon>Agaricineae</taxon>
        <taxon>Hymenogastraceae</taxon>
        <taxon>Gymnopilus</taxon>
    </lineage>
</organism>
<dbReference type="PANTHER" id="PTHR46108:SF4">
    <property type="entry name" value="BLUE CHEESE"/>
    <property type="match status" value="1"/>
</dbReference>
<evidence type="ECO:0000259" key="5">
    <source>
        <dbReference type="PROSITE" id="PS50197"/>
    </source>
</evidence>
<feature type="region of interest" description="Disordered" evidence="4">
    <location>
        <begin position="432"/>
        <end position="464"/>
    </location>
</feature>
<dbReference type="SUPFAM" id="SSF49899">
    <property type="entry name" value="Concanavalin A-like lectins/glucanases"/>
    <property type="match status" value="1"/>
</dbReference>
<evidence type="ECO:0008006" key="9">
    <source>
        <dbReference type="Google" id="ProtNLM"/>
    </source>
</evidence>
<evidence type="ECO:0000256" key="4">
    <source>
        <dbReference type="SAM" id="MobiDB-lite"/>
    </source>
</evidence>
<evidence type="ECO:0000259" key="6">
    <source>
        <dbReference type="PROSITE" id="PS51783"/>
    </source>
</evidence>
<protein>
    <recommendedName>
        <fullName evidence="9">Beach-domain-containing protein</fullName>
    </recommendedName>
</protein>
<feature type="region of interest" description="Disordered" evidence="4">
    <location>
        <begin position="675"/>
        <end position="701"/>
    </location>
</feature>
<feature type="region of interest" description="Disordered" evidence="4">
    <location>
        <begin position="12"/>
        <end position="67"/>
    </location>
</feature>
<feature type="region of interest" description="Disordered" evidence="4">
    <location>
        <begin position="1205"/>
        <end position="1235"/>
    </location>
</feature>
<evidence type="ECO:0000256" key="1">
    <source>
        <dbReference type="ARBA" id="ARBA00022574"/>
    </source>
</evidence>
<dbReference type="CDD" id="cd06071">
    <property type="entry name" value="Beach"/>
    <property type="match status" value="1"/>
</dbReference>
<dbReference type="PROSITE" id="PS00678">
    <property type="entry name" value="WD_REPEATS_1"/>
    <property type="match status" value="1"/>
</dbReference>
<dbReference type="Pfam" id="PF14844">
    <property type="entry name" value="PH_BEACH"/>
    <property type="match status" value="1"/>
</dbReference>
<keyword evidence="8" id="KW-1185">Reference proteome</keyword>
<dbReference type="Gene3D" id="2.30.29.30">
    <property type="entry name" value="Pleckstrin-homology domain (PH domain)/Phosphotyrosine-binding domain (PTB)"/>
    <property type="match status" value="1"/>
</dbReference>
<proteinExistence type="predicted"/>
<accession>A0A409XYD7</accession>
<dbReference type="InterPro" id="IPR000409">
    <property type="entry name" value="BEACH_dom"/>
</dbReference>
<dbReference type="SUPFAM" id="SSF50729">
    <property type="entry name" value="PH domain-like"/>
    <property type="match status" value="1"/>
</dbReference>
<dbReference type="InterPro" id="IPR011993">
    <property type="entry name" value="PH-like_dom_sf"/>
</dbReference>
<dbReference type="InParanoid" id="A0A409XYD7"/>
<dbReference type="STRING" id="231916.A0A409XYD7"/>
<dbReference type="InterPro" id="IPR023362">
    <property type="entry name" value="PH-BEACH_dom"/>
</dbReference>
<keyword evidence="2" id="KW-0677">Repeat</keyword>
<feature type="region of interest" description="Disordered" evidence="4">
    <location>
        <begin position="517"/>
        <end position="539"/>
    </location>
</feature>
<feature type="compositionally biased region" description="Basic and acidic residues" evidence="4">
    <location>
        <begin position="1365"/>
        <end position="1374"/>
    </location>
</feature>
<dbReference type="OrthoDB" id="26681at2759"/>
<evidence type="ECO:0000256" key="2">
    <source>
        <dbReference type="ARBA" id="ARBA00022737"/>
    </source>
</evidence>
<dbReference type="Proteomes" id="UP000284706">
    <property type="component" value="Unassembled WGS sequence"/>
</dbReference>
<name>A0A409XYD7_9AGAR</name>
<gene>
    <name evidence="7" type="ORF">CVT26_015884</name>
</gene>
<feature type="domain" description="BEACH" evidence="5">
    <location>
        <begin position="1858"/>
        <end position="2147"/>
    </location>
</feature>
<dbReference type="InterPro" id="IPR036372">
    <property type="entry name" value="BEACH_dom_sf"/>
</dbReference>
<dbReference type="Gene3D" id="1.10.1540.10">
    <property type="entry name" value="BEACH domain"/>
    <property type="match status" value="1"/>
</dbReference>
<reference evidence="7 8" key="1">
    <citation type="journal article" date="2018" name="Evol. Lett.">
        <title>Horizontal gene cluster transfer increased hallucinogenic mushroom diversity.</title>
        <authorList>
            <person name="Reynolds H.T."/>
            <person name="Vijayakumar V."/>
            <person name="Gluck-Thaler E."/>
            <person name="Korotkin H.B."/>
            <person name="Matheny P.B."/>
            <person name="Slot J.C."/>
        </authorList>
    </citation>
    <scope>NUCLEOTIDE SEQUENCE [LARGE SCALE GENOMIC DNA]</scope>
    <source>
        <strain evidence="7 8">SRW20</strain>
    </source>
</reference>
<evidence type="ECO:0000313" key="8">
    <source>
        <dbReference type="Proteomes" id="UP000284706"/>
    </source>
</evidence>
<dbReference type="SMART" id="SM01026">
    <property type="entry name" value="Beach"/>
    <property type="match status" value="1"/>
</dbReference>
<feature type="repeat" description="WD" evidence="3">
    <location>
        <begin position="2288"/>
        <end position="2329"/>
    </location>
</feature>
<dbReference type="SMART" id="SM00320">
    <property type="entry name" value="WD40"/>
    <property type="match status" value="3"/>
</dbReference>
<dbReference type="Pfam" id="PF02138">
    <property type="entry name" value="Beach"/>
    <property type="match status" value="1"/>
</dbReference>
<feature type="compositionally biased region" description="Polar residues" evidence="4">
    <location>
        <begin position="18"/>
        <end position="50"/>
    </location>
</feature>
<feature type="compositionally biased region" description="Polar residues" evidence="4">
    <location>
        <begin position="1353"/>
        <end position="1363"/>
    </location>
</feature>
<evidence type="ECO:0000256" key="3">
    <source>
        <dbReference type="PROSITE-ProRule" id="PRU00221"/>
    </source>
</evidence>
<feature type="domain" description="BEACH-type PH" evidence="6">
    <location>
        <begin position="1702"/>
        <end position="1824"/>
    </location>
</feature>
<sequence length="2480" mass="272478">MFQTLLSPLRSKFDFSPRSPTFNGNSPSDQPGQAVTSPRTPISATSSRFSLVSPRTGGSGATLSPGGLTPGGFGSFSSVLGGVAEQDVSPEDFARDVLIELMRNAVEDMKVRGAEGGESGIRGRIEILSEIVRIMQQDACTKAIFREMDGFLSLMSVLAALSISVDGSTPEEVGQVPMTPVPALVEPPSQLEEDRKECLKLTFIVLSEAMEGEEDSEAFFRTKVTYASLKLALRTIIAVRYPSLHLHIFSLLLSLALADFSAPIETFFTDLPQSADSGDEHEADNKNPFDDIDKYVKEVVEVITKFKRRNGGTLKHAGAVRVLWDLAESVGNKEETVSDLRTRYALYKLLEGLFTTNHRNGGVISSLGIVGDVFRRLQSVREALASEAPTTAESDFAMQSSVVSIASTSGAESRNGLAEDRETGLLADEQVIGQDDEGWETVAERPKGKERDHDAPRPRERAREKQALQKLLRRLLEMGSARTTEARDLFQSAVVSSASSETGDTELDAQYPDRLPEGAIGVQQQQKDKAKDPPTAKVEPRNAESLDLEILDVIRFGMKSRWVEHFSLEGPKAGLVLGDPELDGEGNGVRWKALPKDGFSFLMWFFPCALPDEPYTLFFATSFASSSLGGTRNGSGFFLLSPSSSQFPTEVNTNKTVFRVVLRPDGKVSVFSNGSSLSSGSVRSPRSPVAPASMGVGGQGVPEEEETVFSHSKLKKGRWTHLGLVWYQRKGSTGNPNLRLYIDGAFVDAANVAYPRMESNGSSSVALKYVIGQPGPSTSSSASTSEASAGGSTNKEEAAMSWCLASAYFLALPLADDLPRLIHHLGPRYTGSFQDLDLVKFLTYEASTSLNMYLGSLASPHHHNHKRASSYMYVQSPPGSETQTVKGKGKNAQSSIIKALREGMPSLGVKDDSLLFIVAPDDFEWGLGGAEASLQEEAIEGAGKRHRRSSSNLTGQGARAGPGPVLLGDVFVVKSESLDDAVWKIGGAAVGLRLVQLASTSHELSRTLGILTDGLKNSWQNSEDMERLRGYEILGDILRSKASLINLTAFETLFEFLGINFNSPEQSTVVNPLAYRALALDFSLWSQTRPEIQRAHLEQFNTLLELSRYRSFNWRQRLNKVGLVRKILFALQADWYTSTRGHSVGQDGSASVPSSAVAEGESMIKHLVDALGAALKAPGGFEKEDVKAVVSYLAANLHESTSLNPKSSGLLRTGPSASAGEMSPHSIMSRFDSKTSPRDKAEQVLAVLVRILSSQPYYIKFTSALPITRILLLLLGDRPSPEVAVQILTLIAISIRVSSAFSRKFELVSGWGVLKTVLPGIWEPSVNRAAFDVLLGRVPVVPSAPGSAGTDVYANSQATTPTSAGRREERDRATKNSTTVSCTHILPTIISALRTGLNTVASNCHIPDDDPASANLTWSTEKTMEILIEELLTLHASSSTFRQIFESQQTTQLFIDTYKAMVTKLSAANHINGWNIRILEKLTHFGLALALDNAVGGSQKREILDKIESAEAILNPTSKGTMIDPGLVVDNRSVRQRIASARFSIQVGERTVIKTITRMTEWRKTVQASEKKRLRKTVLDMREHRRQVSRLTDWAALLTSERGLWPRKTSVLWRLDETEGPHRIRKKLEPQTDNSPSSRVDTLDEVTRGVSAPEADTNSIMQVEVPPWAESYEISSTEMEDRQQLAEDVVDDKLRRIRHELEPGDVIEAVATVARIDGVDSSPGLLILGRTHIYMLDGVVENEEGEVIDAHDAPKRLLFIPGSVVELNGPQKAQRWSHTQIASCSDKKFLFRDVALEIYFRDSRSLLVVFLDKKRRSELEQRLSTIVGRPYSDIGLTPGPNPHIQRTPVFGRMSSRMLSGFRSDELSTATRKWQAREISNFAYLSILNQISGRTPSDATQYPVFPWVLSDYTSQILDLNNPDSYRDLTKPMGALTPARRQAAETRYANLASVGEEPFHYGTHFSSSMIVCHFLIRLAPFTNMFKTLQGGDWDLPDRLFSDLSRAYESAAHDIRGDVRELIPEFFTCPEFLENSANHDFGVLQQTGERIHDVKLPPWARQDPLLFITLNRKALESPIVSERLPEWIDLIWGCKQRDPASLNVFHPLSYEGSIDLDAIKDDLEREATVGIIHNFGQTPRKLFNAPHPERYHHGLHSLPLGTLHGIEEDPHLLSQNARCFKDLGPSTPVRELVPDIVSEKMTPCPEGVLCLPQFPHEHIEWKSKSAELRVVVDQKVVQVVESAFCNCAAFADATCLVTGSSDYTVRLWKVNRGPHPNNAPSGMRVALSHIMRVHTDEVVSVAASRAWSLVVSGSKDGSAALWDLNRGVYVRSIWHGDGGESSAVDLVAINESTGYIATCSRLKLCLHTINGRPIATLDLTKTSSFSPLVPSITSMAFHEREYSHLGVLATGGPDGSITLRTWTADGTPEGEKAQWEFLTIRTLKVRMAGHNRPPAVTALKFLGESLYHGEETGKSYIWSLPDS</sequence>
<feature type="compositionally biased region" description="Low complexity" evidence="4">
    <location>
        <begin position="675"/>
        <end position="693"/>
    </location>
</feature>
<dbReference type="InterPro" id="IPR001680">
    <property type="entry name" value="WD40_rpt"/>
</dbReference>
<dbReference type="PROSITE" id="PS50294">
    <property type="entry name" value="WD_REPEATS_REGION"/>
    <property type="match status" value="1"/>
</dbReference>
<comment type="caution">
    <text evidence="7">The sequence shown here is derived from an EMBL/GenBank/DDBJ whole genome shotgun (WGS) entry which is preliminary data.</text>
</comment>
<dbReference type="InterPro" id="IPR031570">
    <property type="entry name" value="NBEA/BDCP_DUF4704"/>
</dbReference>
<keyword evidence="1 3" id="KW-0853">WD repeat</keyword>
<dbReference type="PANTHER" id="PTHR46108">
    <property type="entry name" value="BLUE CHEESE"/>
    <property type="match status" value="1"/>
</dbReference>
<dbReference type="Pfam" id="PF15787">
    <property type="entry name" value="DUF4704"/>
    <property type="match status" value="1"/>
</dbReference>
<dbReference type="InterPro" id="IPR056252">
    <property type="entry name" value="Alfy-like_Arm-like"/>
</dbReference>
<feature type="repeat" description="WD" evidence="3">
    <location>
        <begin position="2253"/>
        <end position="2275"/>
    </location>
</feature>
<dbReference type="Gene3D" id="2.130.10.10">
    <property type="entry name" value="YVTN repeat-like/Quinoprotein amine dehydrogenase"/>
    <property type="match status" value="1"/>
</dbReference>
<feature type="compositionally biased region" description="Basic and acidic residues" evidence="4">
    <location>
        <begin position="442"/>
        <end position="464"/>
    </location>
</feature>
<dbReference type="InterPro" id="IPR036322">
    <property type="entry name" value="WD40_repeat_dom_sf"/>
</dbReference>
<dbReference type="PROSITE" id="PS51783">
    <property type="entry name" value="PH_BEACH"/>
    <property type="match status" value="1"/>
</dbReference>
<dbReference type="EMBL" id="NHYE01001413">
    <property type="protein sequence ID" value="PPQ95784.1"/>
    <property type="molecule type" value="Genomic_DNA"/>
</dbReference>
<dbReference type="Pfam" id="PF23295">
    <property type="entry name" value="Arm_4"/>
    <property type="match status" value="1"/>
</dbReference>
<dbReference type="FunCoup" id="A0A409XYD7">
    <property type="interactions" value="62"/>
</dbReference>
<dbReference type="InterPro" id="IPR019775">
    <property type="entry name" value="WD40_repeat_CS"/>
</dbReference>
<feature type="region of interest" description="Disordered" evidence="4">
    <location>
        <begin position="1349"/>
        <end position="1377"/>
    </location>
</feature>
<dbReference type="InterPro" id="IPR051944">
    <property type="entry name" value="BEACH_domain_protein"/>
</dbReference>
<dbReference type="SUPFAM" id="SSF81837">
    <property type="entry name" value="BEACH domain"/>
    <property type="match status" value="1"/>
</dbReference>
<feature type="compositionally biased region" description="Basic and acidic residues" evidence="4">
    <location>
        <begin position="526"/>
        <end position="539"/>
    </location>
</feature>
<dbReference type="PROSITE" id="PS50197">
    <property type="entry name" value="BEACH"/>
    <property type="match status" value="1"/>
</dbReference>
<dbReference type="InterPro" id="IPR015943">
    <property type="entry name" value="WD40/YVTN_repeat-like_dom_sf"/>
</dbReference>
<dbReference type="PROSITE" id="PS50082">
    <property type="entry name" value="WD_REPEATS_2"/>
    <property type="match status" value="2"/>
</dbReference>
<dbReference type="InterPro" id="IPR013320">
    <property type="entry name" value="ConA-like_dom_sf"/>
</dbReference>
<dbReference type="SUPFAM" id="SSF50978">
    <property type="entry name" value="WD40 repeat-like"/>
    <property type="match status" value="1"/>
</dbReference>